<evidence type="ECO:0000313" key="1">
    <source>
        <dbReference type="EMBL" id="KKN03641.1"/>
    </source>
</evidence>
<sequence length="60" mass="6979">MGNNCSCIVVEINKTTFYVCERIRAHRTSYTLLCTCENLSHAKRIVETMNIVEEQRDGKR</sequence>
<protein>
    <submittedName>
        <fullName evidence="1">Uncharacterized protein</fullName>
    </submittedName>
</protein>
<proteinExistence type="predicted"/>
<dbReference type="AlphaFoldDB" id="A0A0F9PRC0"/>
<organism evidence="1">
    <name type="scientific">marine sediment metagenome</name>
    <dbReference type="NCBI Taxonomy" id="412755"/>
    <lineage>
        <taxon>unclassified sequences</taxon>
        <taxon>metagenomes</taxon>
        <taxon>ecological metagenomes</taxon>
    </lineage>
</organism>
<gene>
    <name evidence="1" type="ORF">LCGC14_1105690</name>
</gene>
<comment type="caution">
    <text evidence="1">The sequence shown here is derived from an EMBL/GenBank/DDBJ whole genome shotgun (WGS) entry which is preliminary data.</text>
</comment>
<accession>A0A0F9PRC0</accession>
<name>A0A0F9PRC0_9ZZZZ</name>
<reference evidence="1" key="1">
    <citation type="journal article" date="2015" name="Nature">
        <title>Complex archaea that bridge the gap between prokaryotes and eukaryotes.</title>
        <authorList>
            <person name="Spang A."/>
            <person name="Saw J.H."/>
            <person name="Jorgensen S.L."/>
            <person name="Zaremba-Niedzwiedzka K."/>
            <person name="Martijn J."/>
            <person name="Lind A.E."/>
            <person name="van Eijk R."/>
            <person name="Schleper C."/>
            <person name="Guy L."/>
            <person name="Ettema T.J."/>
        </authorList>
    </citation>
    <scope>NUCLEOTIDE SEQUENCE</scope>
</reference>
<dbReference type="EMBL" id="LAZR01005014">
    <property type="protein sequence ID" value="KKN03641.1"/>
    <property type="molecule type" value="Genomic_DNA"/>
</dbReference>